<evidence type="ECO:0000313" key="7">
    <source>
        <dbReference type="Proteomes" id="UP000019478"/>
    </source>
</evidence>
<keyword evidence="2" id="KW-0274">FAD</keyword>
<evidence type="ECO:0000313" key="6">
    <source>
        <dbReference type="EMBL" id="EXJ84399.1"/>
    </source>
</evidence>
<dbReference type="Proteomes" id="UP000019478">
    <property type="component" value="Unassembled WGS sequence"/>
</dbReference>
<evidence type="ECO:0000256" key="5">
    <source>
        <dbReference type="SAM" id="MobiDB-lite"/>
    </source>
</evidence>
<name>W9YQ74_9EURO</name>
<dbReference type="GeneID" id="19169184"/>
<evidence type="ECO:0000256" key="3">
    <source>
        <dbReference type="ARBA" id="ARBA00022857"/>
    </source>
</evidence>
<dbReference type="PANTHER" id="PTHR43098:SF5">
    <property type="entry name" value="DUAL-FUNCTIONAL MONOOXYGENASE_METHYLTRANSFERASE PSOF"/>
    <property type="match status" value="1"/>
</dbReference>
<sequence length="603" mass="66976">MKPVAKDLDALIVGAGFGGIYQLYRLRQMGLAVKVIDMASDVGGTWYWNRYPGAMSDTESFVYRYSWDKEDLRTYPWTHHYVRQADVLAYLQHVAQRHDLRKDMEFNTELLAADWDDASGLWHVSLSTGKTYAVRYLITALGLLSKANYPDIPGIDTFQGQMCHTAAWPEGLDVTEKRVGVIGSGSTGVQVVTALAPKVKSLASFQRHPQYTVPSQDRPVEPKYREWVNEHYDEIMDQVKASDVGFGFVESTRPFHSIMSAKERDTIFEDLWRQGNGFKFMFGGFSDIATNKEANEAACTFIRNKISQIVRDPEKARKLQPHDYYARRPLCDGGYYEQFNRPNVDIVHLGETPITRVTAKGIETTAGLHELDIIVFATGFDAIEGNYNRIRIRGRNGLSLKDYWDPTGPTSYLGVAVPNFPNLLMITGPQGPFTNLPPAIEAHVDLISRLIEHAEAAAAGARTQHETSQTGVRLSTSAAPVIEAVAEAEKEWGRECDLEAEGSLFKETASWIFGQNVPGKKYAMRFYFGGLKAFYGHVQRVIDDGYAGFRPMKPVAEGGDGDENQVGDAGKIGQETETGKGIAAPLIRSIEVPALNTPEVQGA</sequence>
<dbReference type="Gene3D" id="3.50.50.60">
    <property type="entry name" value="FAD/NAD(P)-binding domain"/>
    <property type="match status" value="2"/>
</dbReference>
<dbReference type="SUPFAM" id="SSF51905">
    <property type="entry name" value="FAD/NAD(P)-binding domain"/>
    <property type="match status" value="2"/>
</dbReference>
<gene>
    <name evidence="6" type="ORF">A1O3_05066</name>
</gene>
<protein>
    <recommendedName>
        <fullName evidence="8">Cyclohexanone monooxygenase</fullName>
    </recommendedName>
</protein>
<evidence type="ECO:0000256" key="4">
    <source>
        <dbReference type="ARBA" id="ARBA00023002"/>
    </source>
</evidence>
<dbReference type="Pfam" id="PF13738">
    <property type="entry name" value="Pyr_redox_3"/>
    <property type="match status" value="1"/>
</dbReference>
<proteinExistence type="predicted"/>
<accession>W9YQ74</accession>
<dbReference type="PANTHER" id="PTHR43098">
    <property type="entry name" value="L-ORNITHINE N(5)-MONOOXYGENASE-RELATED"/>
    <property type="match status" value="1"/>
</dbReference>
<dbReference type="HOGENOM" id="CLU_006937_8_1_1"/>
<dbReference type="AlphaFoldDB" id="W9YQ74"/>
<keyword evidence="4" id="KW-0560">Oxidoreductase</keyword>
<dbReference type="RefSeq" id="XP_007733384.1">
    <property type="nucleotide sequence ID" value="XM_007735194.1"/>
</dbReference>
<comment type="caution">
    <text evidence="6">The sequence shown here is derived from an EMBL/GenBank/DDBJ whole genome shotgun (WGS) entry which is preliminary data.</text>
</comment>
<dbReference type="EMBL" id="AMGY01000004">
    <property type="protein sequence ID" value="EXJ84399.1"/>
    <property type="molecule type" value="Genomic_DNA"/>
</dbReference>
<feature type="region of interest" description="Disordered" evidence="5">
    <location>
        <begin position="556"/>
        <end position="578"/>
    </location>
</feature>
<evidence type="ECO:0008006" key="8">
    <source>
        <dbReference type="Google" id="ProtNLM"/>
    </source>
</evidence>
<keyword evidence="1" id="KW-0285">Flavoprotein</keyword>
<keyword evidence="3" id="KW-0521">NADP</keyword>
<reference evidence="6 7" key="1">
    <citation type="submission" date="2013-03" db="EMBL/GenBank/DDBJ databases">
        <title>The Genome Sequence of Capronia epimyces CBS 606.96.</title>
        <authorList>
            <consortium name="The Broad Institute Genomics Platform"/>
            <person name="Cuomo C."/>
            <person name="de Hoog S."/>
            <person name="Gorbushina A."/>
            <person name="Walker B."/>
            <person name="Young S.K."/>
            <person name="Zeng Q."/>
            <person name="Gargeya S."/>
            <person name="Fitzgerald M."/>
            <person name="Haas B."/>
            <person name="Abouelleil A."/>
            <person name="Allen A.W."/>
            <person name="Alvarado L."/>
            <person name="Arachchi H.M."/>
            <person name="Berlin A.M."/>
            <person name="Chapman S.B."/>
            <person name="Gainer-Dewar J."/>
            <person name="Goldberg J."/>
            <person name="Griggs A."/>
            <person name="Gujja S."/>
            <person name="Hansen M."/>
            <person name="Howarth C."/>
            <person name="Imamovic A."/>
            <person name="Ireland A."/>
            <person name="Larimer J."/>
            <person name="McCowan C."/>
            <person name="Murphy C."/>
            <person name="Pearson M."/>
            <person name="Poon T.W."/>
            <person name="Priest M."/>
            <person name="Roberts A."/>
            <person name="Saif S."/>
            <person name="Shea T."/>
            <person name="Sisk P."/>
            <person name="Sykes S."/>
            <person name="Wortman J."/>
            <person name="Nusbaum C."/>
            <person name="Birren B."/>
        </authorList>
    </citation>
    <scope>NUCLEOTIDE SEQUENCE [LARGE SCALE GENOMIC DNA]</scope>
    <source>
        <strain evidence="6 7">CBS 606.96</strain>
    </source>
</reference>
<dbReference type="GO" id="GO:0016491">
    <property type="term" value="F:oxidoreductase activity"/>
    <property type="evidence" value="ECO:0007669"/>
    <property type="project" value="UniProtKB-KW"/>
</dbReference>
<dbReference type="InterPro" id="IPR050775">
    <property type="entry name" value="FAD-binding_Monooxygenases"/>
</dbReference>
<evidence type="ECO:0000256" key="1">
    <source>
        <dbReference type="ARBA" id="ARBA00022630"/>
    </source>
</evidence>
<dbReference type="InterPro" id="IPR036188">
    <property type="entry name" value="FAD/NAD-bd_sf"/>
</dbReference>
<evidence type="ECO:0000256" key="2">
    <source>
        <dbReference type="ARBA" id="ARBA00022827"/>
    </source>
</evidence>
<keyword evidence="7" id="KW-1185">Reference proteome</keyword>
<dbReference type="eggNOG" id="KOG1399">
    <property type="taxonomic scope" value="Eukaryota"/>
</dbReference>
<organism evidence="6 7">
    <name type="scientific">Capronia epimyces CBS 606.96</name>
    <dbReference type="NCBI Taxonomy" id="1182542"/>
    <lineage>
        <taxon>Eukaryota</taxon>
        <taxon>Fungi</taxon>
        <taxon>Dikarya</taxon>
        <taxon>Ascomycota</taxon>
        <taxon>Pezizomycotina</taxon>
        <taxon>Eurotiomycetes</taxon>
        <taxon>Chaetothyriomycetidae</taxon>
        <taxon>Chaetothyriales</taxon>
        <taxon>Herpotrichiellaceae</taxon>
        <taxon>Capronia</taxon>
    </lineage>
</organism>
<dbReference type="OrthoDB" id="66881at2759"/>